<reference evidence="2 3" key="1">
    <citation type="submission" date="2023-05" db="EMBL/GenBank/DDBJ databases">
        <title>B98-5 Cell Line De Novo Hybrid Assembly: An Optical Mapping Approach.</title>
        <authorList>
            <person name="Kananen K."/>
            <person name="Auerbach J.A."/>
            <person name="Kautto E."/>
            <person name="Blachly J.S."/>
        </authorList>
    </citation>
    <scope>NUCLEOTIDE SEQUENCE [LARGE SCALE GENOMIC DNA]</scope>
    <source>
        <strain evidence="2">B95-8</strain>
        <tissue evidence="2">Cell line</tissue>
    </source>
</reference>
<feature type="non-terminal residue" evidence="2">
    <location>
        <position position="1"/>
    </location>
</feature>
<comment type="caution">
    <text evidence="2">The sequence shown here is derived from an EMBL/GenBank/DDBJ whole genome shotgun (WGS) entry which is preliminary data.</text>
</comment>
<organism evidence="2 3">
    <name type="scientific">Saguinus oedipus</name>
    <name type="common">Cotton-top tamarin</name>
    <name type="synonym">Oedipomidas oedipus</name>
    <dbReference type="NCBI Taxonomy" id="9490"/>
    <lineage>
        <taxon>Eukaryota</taxon>
        <taxon>Metazoa</taxon>
        <taxon>Chordata</taxon>
        <taxon>Craniata</taxon>
        <taxon>Vertebrata</taxon>
        <taxon>Euteleostomi</taxon>
        <taxon>Mammalia</taxon>
        <taxon>Eutheria</taxon>
        <taxon>Euarchontoglires</taxon>
        <taxon>Primates</taxon>
        <taxon>Haplorrhini</taxon>
        <taxon>Platyrrhini</taxon>
        <taxon>Cebidae</taxon>
        <taxon>Callitrichinae</taxon>
        <taxon>Saguinus</taxon>
    </lineage>
</organism>
<evidence type="ECO:0000256" key="1">
    <source>
        <dbReference type="SAM" id="MobiDB-lite"/>
    </source>
</evidence>
<proteinExistence type="predicted"/>
<gene>
    <name evidence="2" type="ORF">P7K49_033972</name>
</gene>
<evidence type="ECO:0000313" key="3">
    <source>
        <dbReference type="Proteomes" id="UP001266305"/>
    </source>
</evidence>
<feature type="region of interest" description="Disordered" evidence="1">
    <location>
        <begin position="46"/>
        <end position="135"/>
    </location>
</feature>
<dbReference type="Proteomes" id="UP001266305">
    <property type="component" value="Unassembled WGS sequence"/>
</dbReference>
<accession>A0ABQ9TU94</accession>
<dbReference type="EMBL" id="JASSZA010000019">
    <property type="protein sequence ID" value="KAK2088065.1"/>
    <property type="molecule type" value="Genomic_DNA"/>
</dbReference>
<protein>
    <submittedName>
        <fullName evidence="2">Uncharacterized protein</fullName>
    </submittedName>
</protein>
<evidence type="ECO:0000313" key="2">
    <source>
        <dbReference type="EMBL" id="KAK2088065.1"/>
    </source>
</evidence>
<sequence length="289" mass="30868">YGLRKSAPRSAAGTAHSRVTAGSCCSPSALRPSSPLLRACVQRVSSRSCSAPTGPGEAAAAKRIRAPREAVQRRPTRRLAEDPESASACPRSGCSPAPGATRGPTAAREMGESCSSVPSHAAERGARPGAAGSAAPRLGAGCWRTDLAAVPSAPPLPALRASEGPHRRKVRQDRPLRRRQRLLQAGLRYVGRDCLAAASEFYSAREPARKRGRPDSVETLIIPPRRLRDSGIEALEEMVNLLQFLRFSQAPVWGGRPPFSTSPRGSSFAVWLLLYTPRNEKTRDNPVGS</sequence>
<keyword evidence="3" id="KW-1185">Reference proteome</keyword>
<feature type="region of interest" description="Disordered" evidence="1">
    <location>
        <begin position="155"/>
        <end position="174"/>
    </location>
</feature>
<name>A0ABQ9TU94_SAGOE</name>
<feature type="region of interest" description="Disordered" evidence="1">
    <location>
        <begin position="1"/>
        <end position="29"/>
    </location>
</feature>
<feature type="compositionally biased region" description="Low complexity" evidence="1">
    <location>
        <begin position="96"/>
        <end position="108"/>
    </location>
</feature>